<feature type="transmembrane region" description="Helical" evidence="3">
    <location>
        <begin position="40"/>
        <end position="58"/>
    </location>
</feature>
<dbReference type="AlphaFoldDB" id="A0A7S2X2U8"/>
<feature type="transmembrane region" description="Helical" evidence="3">
    <location>
        <begin position="220"/>
        <end position="241"/>
    </location>
</feature>
<dbReference type="InterPro" id="IPR000620">
    <property type="entry name" value="EamA_dom"/>
</dbReference>
<feature type="transmembrane region" description="Helical" evidence="3">
    <location>
        <begin position="181"/>
        <end position="200"/>
    </location>
</feature>
<feature type="transmembrane region" description="Helical" evidence="3">
    <location>
        <begin position="142"/>
        <end position="161"/>
    </location>
</feature>
<feature type="transmembrane region" description="Helical" evidence="3">
    <location>
        <begin position="320"/>
        <end position="353"/>
    </location>
</feature>
<sequence>MGAGSQVAGVIAAATAPCACATGIFLWARGWHGSPFALNLFKCSLASIVFLVVALAASPSGSAAAAEDEGGAFHGGQGLESISPSKAGWLAFSGVLGIIVGDNAWLLSLQILGPRRVVFCDNLKPFLAAALGKWWLGEDVGAAELLIGILLTACGVTLVSLEKARRETHSANRNSRVAETWGWAAAAANVSLDTVGSALTKIHGQGLTTWQINLIRFGSAAVGLMAIAAVGVSAPAARRWWVGRPPRRRRPVAEPETGGEMAALGGASGGVGAKEAADEGEEEGGSPADVGVAVEAEEAAPAKEAGAWARLPKSMPGRDWAVVSVGVALTTFLCPALSNFALFLISLPAWATLGALGPMYALPLGWLLKGEPVTWRAVLGAALAVAGVVPVALHES</sequence>
<dbReference type="GO" id="GO:0016020">
    <property type="term" value="C:membrane"/>
    <property type="evidence" value="ECO:0007669"/>
    <property type="project" value="InterPro"/>
</dbReference>
<accession>A0A7S2X2U8</accession>
<comment type="similarity">
    <text evidence="1">Belongs to the drug/metabolite transporter (DMT) superfamily. Plant drug/metabolite exporter (P-DME) (TC 2.A.7.4) family.</text>
</comment>
<reference evidence="5" key="1">
    <citation type="submission" date="2021-01" db="EMBL/GenBank/DDBJ databases">
        <authorList>
            <person name="Corre E."/>
            <person name="Pelletier E."/>
            <person name="Niang G."/>
            <person name="Scheremetjew M."/>
            <person name="Finn R."/>
            <person name="Kale V."/>
            <person name="Holt S."/>
            <person name="Cochrane G."/>
            <person name="Meng A."/>
            <person name="Brown T."/>
            <person name="Cohen L."/>
        </authorList>
    </citation>
    <scope>NUCLEOTIDE SEQUENCE</scope>
    <source>
        <strain evidence="5">RCC2335</strain>
    </source>
</reference>
<feature type="transmembrane region" description="Helical" evidence="3">
    <location>
        <begin position="373"/>
        <end position="393"/>
    </location>
</feature>
<dbReference type="SUPFAM" id="SSF103481">
    <property type="entry name" value="Multidrug resistance efflux transporter EmrE"/>
    <property type="match status" value="2"/>
</dbReference>
<proteinExistence type="inferred from homology"/>
<evidence type="ECO:0000256" key="3">
    <source>
        <dbReference type="SAM" id="Phobius"/>
    </source>
</evidence>
<gene>
    <name evidence="5" type="ORF">CROS1312_LOCUS1600</name>
</gene>
<dbReference type="EMBL" id="HBHM01002027">
    <property type="protein sequence ID" value="CAD9722332.1"/>
    <property type="molecule type" value="Transcribed_RNA"/>
</dbReference>
<evidence type="ECO:0000259" key="4">
    <source>
        <dbReference type="Pfam" id="PF00892"/>
    </source>
</evidence>
<protein>
    <recommendedName>
        <fullName evidence="4">EamA domain-containing protein</fullName>
    </recommendedName>
</protein>
<keyword evidence="3" id="KW-0472">Membrane</keyword>
<dbReference type="Pfam" id="PF00892">
    <property type="entry name" value="EamA"/>
    <property type="match status" value="2"/>
</dbReference>
<feature type="region of interest" description="Disordered" evidence="2">
    <location>
        <begin position="248"/>
        <end position="287"/>
    </location>
</feature>
<feature type="domain" description="EamA" evidence="4">
    <location>
        <begin position="9"/>
        <end position="160"/>
    </location>
</feature>
<evidence type="ECO:0000313" key="5">
    <source>
        <dbReference type="EMBL" id="CAD9722332.1"/>
    </source>
</evidence>
<keyword evidence="3" id="KW-1133">Transmembrane helix</keyword>
<dbReference type="InterPro" id="IPR037185">
    <property type="entry name" value="EmrE-like"/>
</dbReference>
<evidence type="ECO:0000256" key="2">
    <source>
        <dbReference type="SAM" id="MobiDB-lite"/>
    </source>
</evidence>
<feature type="transmembrane region" description="Helical" evidence="3">
    <location>
        <begin position="87"/>
        <end position="106"/>
    </location>
</feature>
<keyword evidence="3" id="KW-0812">Transmembrane</keyword>
<feature type="domain" description="EamA" evidence="4">
    <location>
        <begin position="308"/>
        <end position="389"/>
    </location>
</feature>
<organism evidence="5">
    <name type="scientific">Chloropicon roscoffensis</name>
    <dbReference type="NCBI Taxonomy" id="1461544"/>
    <lineage>
        <taxon>Eukaryota</taxon>
        <taxon>Viridiplantae</taxon>
        <taxon>Chlorophyta</taxon>
        <taxon>Chloropicophyceae</taxon>
        <taxon>Chloropicales</taxon>
        <taxon>Chloropicaceae</taxon>
        <taxon>Chloropicon</taxon>
    </lineage>
</organism>
<dbReference type="PANTHER" id="PTHR22911">
    <property type="entry name" value="ACYL-MALONYL CONDENSING ENZYME-RELATED"/>
    <property type="match status" value="1"/>
</dbReference>
<name>A0A7S2X2U8_9CHLO</name>
<evidence type="ECO:0000256" key="1">
    <source>
        <dbReference type="ARBA" id="ARBA00007635"/>
    </source>
</evidence>
<feature type="transmembrane region" description="Helical" evidence="3">
    <location>
        <begin position="6"/>
        <end position="28"/>
    </location>
</feature>